<dbReference type="OrthoDB" id="432491at2759"/>
<evidence type="ECO:0000313" key="3">
    <source>
        <dbReference type="Proteomes" id="UP000186817"/>
    </source>
</evidence>
<reference evidence="2 3" key="1">
    <citation type="submission" date="2016-02" db="EMBL/GenBank/DDBJ databases">
        <title>Genome analysis of coral dinoflagellate symbionts highlights evolutionary adaptations to a symbiotic lifestyle.</title>
        <authorList>
            <person name="Aranda M."/>
            <person name="Li Y."/>
            <person name="Liew Y.J."/>
            <person name="Baumgarten S."/>
            <person name="Simakov O."/>
            <person name="Wilson M."/>
            <person name="Piel J."/>
            <person name="Ashoor H."/>
            <person name="Bougouffa S."/>
            <person name="Bajic V.B."/>
            <person name="Ryu T."/>
            <person name="Ravasi T."/>
            <person name="Bayer T."/>
            <person name="Micklem G."/>
            <person name="Kim H."/>
            <person name="Bhak J."/>
            <person name="Lajeunesse T.C."/>
            <person name="Voolstra C.R."/>
        </authorList>
    </citation>
    <scope>NUCLEOTIDE SEQUENCE [LARGE SCALE GENOMIC DNA]</scope>
    <source>
        <strain evidence="2 3">CCMP2467</strain>
    </source>
</reference>
<dbReference type="AlphaFoldDB" id="A0A1Q9DGI4"/>
<comment type="caution">
    <text evidence="2">The sequence shown here is derived from an EMBL/GenBank/DDBJ whole genome shotgun (WGS) entry which is preliminary data.</text>
</comment>
<proteinExistence type="predicted"/>
<name>A0A1Q9DGI4_SYMMI</name>
<feature type="chain" id="PRO_5012841875" evidence="1">
    <location>
        <begin position="19"/>
        <end position="625"/>
    </location>
</feature>
<sequence>MLVVLLRLLAAAAVEELAEELVRQQQPEAAQAQEAEPADTVPETLLDTVQETLSDTVTVPDSVLELGGFLDPETPAYFAEAATRVHAASTFAASMAAMETNRPFTDEYELTYSGRGKETPAQRCFNIMVSCAAAVTGGAPEAAEMRVRPRSQASAGYDPDFVLFLKTAFAVSCKMSQDQTAHLTRTKDMSTRAAYEQVTRLMQAHKVAMAWSETARTAASSTRFDREIVEADSARFSKRKEVDEQGKPVRVHNGRTLVLKGRRTKSWLASGMAPSTSRGVKGMPPETCEEVQGLLQKKLGTGTVLAPDGAQAWGKASKTNKRPLLKGVSHNRGIFTPIAKLDADAIDANTDRMLRGETSMAALQDGEWAVPAGDNCAEGLLGCLKKTMRKRLSEQNRESQLPCMLAEKARAVAADDECGGDVGRAQENWSDISTQCCIALNRNSLSALKAAADDRRRLDFVLACGHFCKRTTMFRFPITAASTSSRTGSPYGMARSKLLMPPSSAPSRGRELPSLAQTCIPVELLKEDEGGAQRKRDQTYPELVRAGRCCLVLVGFDVRARFGAEAANWPRMLTGCELLHVRLGLELPVAGATWPATRSSCTRSSRTCAGSSLCLTLARGHAEDR</sequence>
<accession>A0A1Q9DGI4</accession>
<keyword evidence="1" id="KW-0732">Signal</keyword>
<feature type="signal peptide" evidence="1">
    <location>
        <begin position="1"/>
        <end position="18"/>
    </location>
</feature>
<keyword evidence="3" id="KW-1185">Reference proteome</keyword>
<evidence type="ECO:0000256" key="1">
    <source>
        <dbReference type="SAM" id="SignalP"/>
    </source>
</evidence>
<protein>
    <submittedName>
        <fullName evidence="2">Uncharacterized protein</fullName>
    </submittedName>
</protein>
<dbReference type="EMBL" id="LSRX01000548">
    <property type="protein sequence ID" value="OLP94294.1"/>
    <property type="molecule type" value="Genomic_DNA"/>
</dbReference>
<gene>
    <name evidence="2" type="ORF">AK812_SmicGene23683</name>
</gene>
<dbReference type="Proteomes" id="UP000186817">
    <property type="component" value="Unassembled WGS sequence"/>
</dbReference>
<organism evidence="2 3">
    <name type="scientific">Symbiodinium microadriaticum</name>
    <name type="common">Dinoflagellate</name>
    <name type="synonym">Zooxanthella microadriatica</name>
    <dbReference type="NCBI Taxonomy" id="2951"/>
    <lineage>
        <taxon>Eukaryota</taxon>
        <taxon>Sar</taxon>
        <taxon>Alveolata</taxon>
        <taxon>Dinophyceae</taxon>
        <taxon>Suessiales</taxon>
        <taxon>Symbiodiniaceae</taxon>
        <taxon>Symbiodinium</taxon>
    </lineage>
</organism>
<evidence type="ECO:0000313" key="2">
    <source>
        <dbReference type="EMBL" id="OLP94294.1"/>
    </source>
</evidence>